<feature type="transmembrane region" description="Helical" evidence="1">
    <location>
        <begin position="66"/>
        <end position="86"/>
    </location>
</feature>
<feature type="transmembrane region" description="Helical" evidence="1">
    <location>
        <begin position="147"/>
        <end position="170"/>
    </location>
</feature>
<dbReference type="Proteomes" id="UP000252204">
    <property type="component" value="Unassembled WGS sequence"/>
</dbReference>
<feature type="transmembrane region" description="Helical" evidence="1">
    <location>
        <begin position="240"/>
        <end position="261"/>
    </location>
</feature>
<dbReference type="InterPro" id="IPR000620">
    <property type="entry name" value="EamA_dom"/>
</dbReference>
<comment type="caution">
    <text evidence="3">The sequence shown here is derived from an EMBL/GenBank/DDBJ whole genome shotgun (WGS) entry which is preliminary data.</text>
</comment>
<keyword evidence="1" id="KW-0812">Transmembrane</keyword>
<feature type="domain" description="EamA" evidence="2">
    <location>
        <begin position="151"/>
        <end position="283"/>
    </location>
</feature>
<name>A0A365TR50_9GAMM</name>
<feature type="transmembrane region" description="Helical" evidence="1">
    <location>
        <begin position="182"/>
        <end position="200"/>
    </location>
</feature>
<feature type="transmembrane region" description="Helical" evidence="1">
    <location>
        <begin position="121"/>
        <end position="141"/>
    </location>
</feature>
<gene>
    <name evidence="3" type="ORF">DQ400_07230</name>
</gene>
<dbReference type="InterPro" id="IPR037185">
    <property type="entry name" value="EmrE-like"/>
</dbReference>
<dbReference type="Pfam" id="PF00892">
    <property type="entry name" value="EamA"/>
    <property type="match status" value="2"/>
</dbReference>
<feature type="transmembrane region" description="Helical" evidence="1">
    <location>
        <begin position="212"/>
        <end position="233"/>
    </location>
</feature>
<dbReference type="PANTHER" id="PTHR22911">
    <property type="entry name" value="ACYL-MALONYL CONDENSING ENZYME-RELATED"/>
    <property type="match status" value="1"/>
</dbReference>
<dbReference type="SUPFAM" id="SSF103481">
    <property type="entry name" value="Multidrug resistance efflux transporter EmrE"/>
    <property type="match status" value="2"/>
</dbReference>
<evidence type="ECO:0000313" key="3">
    <source>
        <dbReference type="EMBL" id="RBI68160.1"/>
    </source>
</evidence>
<keyword evidence="1" id="KW-1133">Transmembrane helix</keyword>
<dbReference type="Gene3D" id="1.10.3730.20">
    <property type="match status" value="2"/>
</dbReference>
<evidence type="ECO:0000313" key="4">
    <source>
        <dbReference type="Proteomes" id="UP000252204"/>
    </source>
</evidence>
<reference evidence="4" key="1">
    <citation type="submission" date="2018-06" db="EMBL/GenBank/DDBJ databases">
        <title>Whole genome sequencing of four bacterial strains from South Shetland trench revealing bio-synthetic gene clusters.</title>
        <authorList>
            <person name="Abdel-Mageed W.M."/>
            <person name="Lehri B."/>
            <person name="Jarmusch S."/>
            <person name="Miranda K."/>
            <person name="Goodfellow M."/>
            <person name="Jaspars M."/>
            <person name="Karlyshev A.V."/>
        </authorList>
    </citation>
    <scope>NUCLEOTIDE SEQUENCE [LARGE SCALE GENOMIC DNA]</scope>
    <source>
        <strain evidence="4">SST4</strain>
    </source>
</reference>
<feature type="transmembrane region" description="Helical" evidence="1">
    <location>
        <begin position="33"/>
        <end position="54"/>
    </location>
</feature>
<keyword evidence="4" id="KW-1185">Reference proteome</keyword>
<sequence>MIAASSMFIPLAAFFWGISGGIASILMESGWDALVVSFYRGFVGFLFALAWLMLRPHHSGLANQQLWLWSALAGLGVAGNFTFYFISIAHGSVAVAATLMYCAPVFVYLVSFAFKLERPTTAKWVAIAVVMLGIVLLTQLYEISASGLSLIGICAGLLAGLSYAVFIFGFKYAAPHGSPQSILSIAFAVLAITLILPSDTDQVLSALGSSQWHLFLILGVLGAGLSFVLYIAGIKRTTPALASMVAMIEPITATLFGVAVLNESLSIIQIVGMGLILVTVTALSVTSSKA</sequence>
<dbReference type="EMBL" id="QNTU01000003">
    <property type="protein sequence ID" value="RBI68160.1"/>
    <property type="molecule type" value="Genomic_DNA"/>
</dbReference>
<dbReference type="PANTHER" id="PTHR22911:SF79">
    <property type="entry name" value="MOBA-LIKE NTP TRANSFERASE DOMAIN-CONTAINING PROTEIN"/>
    <property type="match status" value="1"/>
</dbReference>
<protein>
    <submittedName>
        <fullName evidence="3">EamA/RhaT family transporter</fullName>
    </submittedName>
</protein>
<dbReference type="GO" id="GO:0016020">
    <property type="term" value="C:membrane"/>
    <property type="evidence" value="ECO:0007669"/>
    <property type="project" value="InterPro"/>
</dbReference>
<accession>A0A365TR50</accession>
<organism evidence="3 4">
    <name type="scientific">Vreelandella sulfidaeris</name>
    <dbReference type="NCBI Taxonomy" id="115553"/>
    <lineage>
        <taxon>Bacteria</taxon>
        <taxon>Pseudomonadati</taxon>
        <taxon>Pseudomonadota</taxon>
        <taxon>Gammaproteobacteria</taxon>
        <taxon>Oceanospirillales</taxon>
        <taxon>Halomonadaceae</taxon>
        <taxon>Vreelandella</taxon>
    </lineage>
</organism>
<feature type="transmembrane region" description="Helical" evidence="1">
    <location>
        <begin position="92"/>
        <end position="114"/>
    </location>
</feature>
<dbReference type="RefSeq" id="WP_113269113.1">
    <property type="nucleotide sequence ID" value="NZ_QNTU01000003.1"/>
</dbReference>
<dbReference type="AlphaFoldDB" id="A0A365TR50"/>
<keyword evidence="1" id="KW-0472">Membrane</keyword>
<evidence type="ECO:0000259" key="2">
    <source>
        <dbReference type="Pfam" id="PF00892"/>
    </source>
</evidence>
<feature type="transmembrane region" description="Helical" evidence="1">
    <location>
        <begin position="7"/>
        <end position="27"/>
    </location>
</feature>
<feature type="domain" description="EamA" evidence="2">
    <location>
        <begin position="8"/>
        <end position="138"/>
    </location>
</feature>
<feature type="transmembrane region" description="Helical" evidence="1">
    <location>
        <begin position="267"/>
        <end position="286"/>
    </location>
</feature>
<proteinExistence type="predicted"/>
<dbReference type="OrthoDB" id="9814238at2"/>
<evidence type="ECO:0000256" key="1">
    <source>
        <dbReference type="SAM" id="Phobius"/>
    </source>
</evidence>